<evidence type="ECO:0000313" key="2">
    <source>
        <dbReference type="EMBL" id="GGI12435.1"/>
    </source>
</evidence>
<evidence type="ECO:0000259" key="1">
    <source>
        <dbReference type="SMART" id="SM00849"/>
    </source>
</evidence>
<dbReference type="PANTHER" id="PTHR42951:SF22">
    <property type="entry name" value="METALLO BETA-LACTAMASE SUPERFAMILY LIPOPROTEIN"/>
    <property type="match status" value="1"/>
</dbReference>
<keyword evidence="3" id="KW-1185">Reference proteome</keyword>
<dbReference type="SMART" id="SM00849">
    <property type="entry name" value="Lactamase_B"/>
    <property type="match status" value="1"/>
</dbReference>
<dbReference type="InterPro" id="IPR036866">
    <property type="entry name" value="RibonucZ/Hydroxyglut_hydro"/>
</dbReference>
<sequence length="317" mass="36045">MKKIGELTYLIDLYDLSYPYRTGSYVILSDEITIIETSASPSHEYLLNGLNELNIPLEKVKNLIVTHIHLDHSGGAGLLMEKCPNATLYVHPKGAPHLENPTKLIASAKQVYGEDFDRLFDPILPVDQSKIYSVQNGEELMIGKNHKLSFLYTPGHANHHISIFDHNSRYMYTGDTIGIYYPQLESEIGAFVLPSTSPNQFSYDLMIESLNLIKSYKPDAICFGHFGLSNQTQFIYETIPSYLDFFMNKTTTIIEQHPHLTFYEKSTFLSNALFEEIKQELISKNIQADHPVFNIMKLDIEVSAMGLILSVEKNKNQ</sequence>
<dbReference type="InterPro" id="IPR037482">
    <property type="entry name" value="ST1585_MBL-fold"/>
</dbReference>
<accession>A0A8J3AGI7</accession>
<dbReference type="Gene3D" id="3.60.15.10">
    <property type="entry name" value="Ribonuclease Z/Hydroxyacylglutathione hydrolase-like"/>
    <property type="match status" value="1"/>
</dbReference>
<evidence type="ECO:0000313" key="3">
    <source>
        <dbReference type="Proteomes" id="UP000626244"/>
    </source>
</evidence>
<dbReference type="CDD" id="cd07726">
    <property type="entry name" value="ST1585-like_MBL-fold"/>
    <property type="match status" value="1"/>
</dbReference>
<organism evidence="2 3">
    <name type="scientific">Gottfriedia solisilvae</name>
    <dbReference type="NCBI Taxonomy" id="1516104"/>
    <lineage>
        <taxon>Bacteria</taxon>
        <taxon>Bacillati</taxon>
        <taxon>Bacillota</taxon>
        <taxon>Bacilli</taxon>
        <taxon>Bacillales</taxon>
        <taxon>Bacillaceae</taxon>
        <taxon>Gottfriedia</taxon>
    </lineage>
</organism>
<dbReference type="Pfam" id="PF00753">
    <property type="entry name" value="Lactamase_B"/>
    <property type="match status" value="1"/>
</dbReference>
<name>A0A8J3AGI7_9BACI</name>
<dbReference type="Proteomes" id="UP000626244">
    <property type="component" value="Unassembled WGS sequence"/>
</dbReference>
<dbReference type="SUPFAM" id="SSF56281">
    <property type="entry name" value="Metallo-hydrolase/oxidoreductase"/>
    <property type="match status" value="1"/>
</dbReference>
<dbReference type="EMBL" id="BMHB01000001">
    <property type="protein sequence ID" value="GGI12435.1"/>
    <property type="molecule type" value="Genomic_DNA"/>
</dbReference>
<dbReference type="AlphaFoldDB" id="A0A8J3AGI7"/>
<dbReference type="RefSeq" id="WP_087999495.1">
    <property type="nucleotide sequence ID" value="NZ_BMHB01000001.1"/>
</dbReference>
<dbReference type="OrthoDB" id="9761531at2"/>
<reference evidence="3" key="1">
    <citation type="journal article" date="2019" name="Int. J. Syst. Evol. Microbiol.">
        <title>The Global Catalogue of Microorganisms (GCM) 10K type strain sequencing project: providing services to taxonomists for standard genome sequencing and annotation.</title>
        <authorList>
            <consortium name="The Broad Institute Genomics Platform"/>
            <consortium name="The Broad Institute Genome Sequencing Center for Infectious Disease"/>
            <person name="Wu L."/>
            <person name="Ma J."/>
        </authorList>
    </citation>
    <scope>NUCLEOTIDE SEQUENCE [LARGE SCALE GENOMIC DNA]</scope>
    <source>
        <strain evidence="3">CGMCC 1.14993</strain>
    </source>
</reference>
<protein>
    <submittedName>
        <fullName evidence="2">MBL fold metallo-hydrolase</fullName>
    </submittedName>
</protein>
<feature type="domain" description="Metallo-beta-lactamase" evidence="1">
    <location>
        <begin position="21"/>
        <end position="225"/>
    </location>
</feature>
<dbReference type="PANTHER" id="PTHR42951">
    <property type="entry name" value="METALLO-BETA-LACTAMASE DOMAIN-CONTAINING"/>
    <property type="match status" value="1"/>
</dbReference>
<dbReference type="InterPro" id="IPR001279">
    <property type="entry name" value="Metallo-B-lactamas"/>
</dbReference>
<dbReference type="InterPro" id="IPR050855">
    <property type="entry name" value="NDM-1-like"/>
</dbReference>
<gene>
    <name evidence="2" type="ORF">GCM10007380_12900</name>
</gene>
<proteinExistence type="predicted"/>
<comment type="caution">
    <text evidence="2">The sequence shown here is derived from an EMBL/GenBank/DDBJ whole genome shotgun (WGS) entry which is preliminary data.</text>
</comment>